<keyword evidence="2" id="KW-1185">Reference proteome</keyword>
<sequence>MSMLIDLVQDLYLAAIRNYKAPKNAGAASAASLVSTFSAPTPPAPPQLELAAVTDTDPETAAVAEAEWPALKNIIDDHHNYPGWLSFILSTRLIVVASTDEWDFYTSATDGVLLPKRLKPVDYTGGDH</sequence>
<dbReference type="Pfam" id="PF10775">
    <property type="entry name" value="ATP_sub_h"/>
    <property type="match status" value="1"/>
</dbReference>
<comment type="caution">
    <text evidence="1">The sequence shown here is derived from an EMBL/GenBank/DDBJ whole genome shotgun (WGS) entry which is preliminary data.</text>
</comment>
<dbReference type="Proteomes" id="UP001211907">
    <property type="component" value="Unassembled WGS sequence"/>
</dbReference>
<dbReference type="GO" id="GO:0015986">
    <property type="term" value="P:proton motive force-driven ATP synthesis"/>
    <property type="evidence" value="ECO:0007669"/>
    <property type="project" value="InterPro"/>
</dbReference>
<dbReference type="AlphaFoldDB" id="A0AAD5T0V7"/>
<evidence type="ECO:0000313" key="1">
    <source>
        <dbReference type="EMBL" id="KAJ3120679.1"/>
    </source>
</evidence>
<proteinExistence type="predicted"/>
<dbReference type="EMBL" id="JADGJH010000944">
    <property type="protein sequence ID" value="KAJ3120679.1"/>
    <property type="molecule type" value="Genomic_DNA"/>
</dbReference>
<name>A0AAD5T0V7_9FUNG</name>
<dbReference type="InterPro" id="IPR019711">
    <property type="entry name" value="ATP_synth_F0_suH"/>
</dbReference>
<protein>
    <submittedName>
        <fullName evidence="1">Uncharacterized protein</fullName>
    </submittedName>
</protein>
<evidence type="ECO:0000313" key="2">
    <source>
        <dbReference type="Proteomes" id="UP001211907"/>
    </source>
</evidence>
<accession>A0AAD5T0V7</accession>
<reference evidence="1" key="1">
    <citation type="submission" date="2020-05" db="EMBL/GenBank/DDBJ databases">
        <title>Phylogenomic resolution of chytrid fungi.</title>
        <authorList>
            <person name="Stajich J.E."/>
            <person name="Amses K."/>
            <person name="Simmons R."/>
            <person name="Seto K."/>
            <person name="Myers J."/>
            <person name="Bonds A."/>
            <person name="Quandt C.A."/>
            <person name="Barry K."/>
            <person name="Liu P."/>
            <person name="Grigoriev I."/>
            <person name="Longcore J.E."/>
            <person name="James T.Y."/>
        </authorList>
    </citation>
    <scope>NUCLEOTIDE SEQUENCE</scope>
    <source>
        <strain evidence="1">JEL0513</strain>
    </source>
</reference>
<gene>
    <name evidence="1" type="ORF">HK100_012694</name>
</gene>
<organism evidence="1 2">
    <name type="scientific">Physocladia obscura</name>
    <dbReference type="NCBI Taxonomy" id="109957"/>
    <lineage>
        <taxon>Eukaryota</taxon>
        <taxon>Fungi</taxon>
        <taxon>Fungi incertae sedis</taxon>
        <taxon>Chytridiomycota</taxon>
        <taxon>Chytridiomycota incertae sedis</taxon>
        <taxon>Chytridiomycetes</taxon>
        <taxon>Chytridiales</taxon>
        <taxon>Chytriomycetaceae</taxon>
        <taxon>Physocladia</taxon>
    </lineage>
</organism>